<reference evidence="2" key="1">
    <citation type="journal article" date="2022" name="Mol. Ecol. Resour.">
        <title>The genomes of chicory, endive, great burdock and yacon provide insights into Asteraceae palaeo-polyploidization history and plant inulin production.</title>
        <authorList>
            <person name="Fan W."/>
            <person name="Wang S."/>
            <person name="Wang H."/>
            <person name="Wang A."/>
            <person name="Jiang F."/>
            <person name="Liu H."/>
            <person name="Zhao H."/>
            <person name="Xu D."/>
            <person name="Zhang Y."/>
        </authorList>
    </citation>
    <scope>NUCLEOTIDE SEQUENCE [LARGE SCALE GENOMIC DNA]</scope>
    <source>
        <strain evidence="2">cv. Niubang</strain>
    </source>
</reference>
<reference evidence="1 2" key="2">
    <citation type="journal article" date="2022" name="Mol. Ecol. Resour.">
        <title>The genomes of chicory, endive, great burdock and yacon provide insights into Asteraceae paleo-polyploidization history and plant inulin production.</title>
        <authorList>
            <person name="Fan W."/>
            <person name="Wang S."/>
            <person name="Wang H."/>
            <person name="Wang A."/>
            <person name="Jiang F."/>
            <person name="Liu H."/>
            <person name="Zhao H."/>
            <person name="Xu D."/>
            <person name="Zhang Y."/>
        </authorList>
    </citation>
    <scope>NUCLEOTIDE SEQUENCE [LARGE SCALE GENOMIC DNA]</scope>
    <source>
        <strain evidence="2">cv. Niubang</strain>
    </source>
</reference>
<evidence type="ECO:0000313" key="1">
    <source>
        <dbReference type="EMBL" id="KAI3702474.1"/>
    </source>
</evidence>
<sequence>MSAGTKESIQQAKVEISKLKDLWRKNRTEQIELEIVVERKKQTMTVLQREIKEEQNKIKNIKETCPHIEDMINENVDLIIRCKALYPKGH</sequence>
<protein>
    <submittedName>
        <fullName evidence="1">Uncharacterized protein</fullName>
    </submittedName>
</protein>
<gene>
    <name evidence="1" type="ORF">L6452_28212</name>
</gene>
<evidence type="ECO:0000313" key="2">
    <source>
        <dbReference type="Proteomes" id="UP001055879"/>
    </source>
</evidence>
<proteinExistence type="predicted"/>
<accession>A0ACB8ZYN7</accession>
<dbReference type="Proteomes" id="UP001055879">
    <property type="component" value="Linkage Group LG09"/>
</dbReference>
<organism evidence="1 2">
    <name type="scientific">Arctium lappa</name>
    <name type="common">Greater burdock</name>
    <name type="synonym">Lappa major</name>
    <dbReference type="NCBI Taxonomy" id="4217"/>
    <lineage>
        <taxon>Eukaryota</taxon>
        <taxon>Viridiplantae</taxon>
        <taxon>Streptophyta</taxon>
        <taxon>Embryophyta</taxon>
        <taxon>Tracheophyta</taxon>
        <taxon>Spermatophyta</taxon>
        <taxon>Magnoliopsida</taxon>
        <taxon>eudicotyledons</taxon>
        <taxon>Gunneridae</taxon>
        <taxon>Pentapetalae</taxon>
        <taxon>asterids</taxon>
        <taxon>campanulids</taxon>
        <taxon>Asterales</taxon>
        <taxon>Asteraceae</taxon>
        <taxon>Carduoideae</taxon>
        <taxon>Cardueae</taxon>
        <taxon>Arctiinae</taxon>
        <taxon>Arctium</taxon>
    </lineage>
</organism>
<dbReference type="EMBL" id="CM042055">
    <property type="protein sequence ID" value="KAI3702474.1"/>
    <property type="molecule type" value="Genomic_DNA"/>
</dbReference>
<name>A0ACB8ZYN7_ARCLA</name>
<comment type="caution">
    <text evidence="1">The sequence shown here is derived from an EMBL/GenBank/DDBJ whole genome shotgun (WGS) entry which is preliminary data.</text>
</comment>
<keyword evidence="2" id="KW-1185">Reference proteome</keyword>